<dbReference type="RefSeq" id="WP_099392458.1">
    <property type="nucleotide sequence ID" value="NZ_PDYF01000031.1"/>
</dbReference>
<dbReference type="Proteomes" id="UP000225889">
    <property type="component" value="Unassembled WGS sequence"/>
</dbReference>
<evidence type="ECO:0000313" key="2">
    <source>
        <dbReference type="EMBL" id="PHU34135.1"/>
    </source>
</evidence>
<feature type="region of interest" description="Disordered" evidence="1">
    <location>
        <begin position="272"/>
        <end position="311"/>
    </location>
</feature>
<comment type="caution">
    <text evidence="2">The sequence shown here is derived from an EMBL/GenBank/DDBJ whole genome shotgun (WGS) entry which is preliminary data.</text>
</comment>
<proteinExistence type="predicted"/>
<dbReference type="EMBL" id="PDYF01000031">
    <property type="protein sequence ID" value="PHU34135.1"/>
    <property type="molecule type" value="Genomic_DNA"/>
</dbReference>
<sequence>MGNTMGKMLNESESEKVLNNLKKQRKELEDYVNSSIEPSSVEFFNATNRLQLFDAEIALLQNAIQQGDFSAINNQIDVTYDNNLAKDYINSIRTSRINEHIDAYEKGKKSISDYARRNHLDNTEFNFQNPYSYYDHNIKFLQDALENGDLSLADGLPSTTDDIKKTTSNFLNELENIVIENRIIDRINTYDEQLNKLQSYVQENELEEPQLAKIFRSERESLRRDIESGNYSAASLPENNNDIINSTTSYINNMQQIQEMKNAINNMYNAPYSKKQNNTTGNNPMGSVSVTKEPNDKQKYPTRSSSLDHTPALKRLEKMSKNQILPPRTEARPSNDFFWSDYSNTSHSSKSSFVSLNDISFESTNSNQSNDKGKAPASDSSYNSSFTSYKSTDSSRSNRPLTPNNENKATYSGAVGGRSPK</sequence>
<reference evidence="2 3" key="1">
    <citation type="submission" date="2017-10" db="EMBL/GenBank/DDBJ databases">
        <title>Resolving the taxonomy of Roseburia spp., Eubacterium rectale and Agathobacter spp. through phylogenomic analysis.</title>
        <authorList>
            <person name="Sheridan P.O."/>
            <person name="Walker A.W."/>
            <person name="Duncan S.H."/>
            <person name="Scott K.P."/>
            <person name="Toole P.W.O."/>
            <person name="Luis P."/>
            <person name="Flint H.J."/>
        </authorList>
    </citation>
    <scope>NUCLEOTIDE SEQUENCE [LARGE SCALE GENOMIC DNA]</scope>
    <source>
        <strain evidence="2 3">JK626</strain>
    </source>
</reference>
<gene>
    <name evidence="2" type="ORF">CSX01_11240</name>
</gene>
<feature type="region of interest" description="Disordered" evidence="1">
    <location>
        <begin position="364"/>
        <end position="421"/>
    </location>
</feature>
<feature type="compositionally biased region" description="Polar residues" evidence="1">
    <location>
        <begin position="398"/>
        <end position="410"/>
    </location>
</feature>
<dbReference type="AlphaFoldDB" id="A0A2G3DTD6"/>
<feature type="compositionally biased region" description="Low complexity" evidence="1">
    <location>
        <begin position="378"/>
        <end position="397"/>
    </location>
</feature>
<evidence type="ECO:0000256" key="1">
    <source>
        <dbReference type="SAM" id="MobiDB-lite"/>
    </source>
</evidence>
<accession>A0A2G3DTD6</accession>
<reference evidence="2 3" key="2">
    <citation type="submission" date="2017-10" db="EMBL/GenBank/DDBJ databases">
        <authorList>
            <person name="Banno H."/>
            <person name="Chua N.-H."/>
        </authorList>
    </citation>
    <scope>NUCLEOTIDE SEQUENCE [LARGE SCALE GENOMIC DNA]</scope>
    <source>
        <strain evidence="2 3">JK626</strain>
    </source>
</reference>
<protein>
    <submittedName>
        <fullName evidence="2">Uncharacterized protein</fullName>
    </submittedName>
</protein>
<feature type="compositionally biased region" description="Polar residues" evidence="1">
    <location>
        <begin position="272"/>
        <end position="292"/>
    </location>
</feature>
<organism evidence="2 3">
    <name type="scientific">Pseudobutyrivibrio ruminis</name>
    <dbReference type="NCBI Taxonomy" id="46206"/>
    <lineage>
        <taxon>Bacteria</taxon>
        <taxon>Bacillati</taxon>
        <taxon>Bacillota</taxon>
        <taxon>Clostridia</taxon>
        <taxon>Lachnospirales</taxon>
        <taxon>Lachnospiraceae</taxon>
        <taxon>Pseudobutyrivibrio</taxon>
    </lineage>
</organism>
<evidence type="ECO:0000313" key="3">
    <source>
        <dbReference type="Proteomes" id="UP000225889"/>
    </source>
</evidence>
<name>A0A2G3DTD6_9FIRM</name>